<evidence type="ECO:0000256" key="6">
    <source>
        <dbReference type="ARBA" id="ARBA00023288"/>
    </source>
</evidence>
<dbReference type="Gene3D" id="3.40.50.2300">
    <property type="match status" value="2"/>
</dbReference>
<dbReference type="GO" id="GO:0005886">
    <property type="term" value="C:plasma membrane"/>
    <property type="evidence" value="ECO:0007669"/>
    <property type="project" value="UniProtKB-SubCell"/>
</dbReference>
<proteinExistence type="inferred from homology"/>
<dbReference type="PANTHER" id="PTHR34296">
    <property type="entry name" value="TRANSCRIPTIONAL ACTIVATOR PROTEIN MED"/>
    <property type="match status" value="1"/>
</dbReference>
<feature type="signal peptide" evidence="7">
    <location>
        <begin position="1"/>
        <end position="23"/>
    </location>
</feature>
<keyword evidence="3" id="KW-1003">Cell membrane</keyword>
<keyword evidence="5" id="KW-0472">Membrane</keyword>
<organism evidence="9 10">
    <name type="scientific">Halalkalibacter suaedae</name>
    <dbReference type="NCBI Taxonomy" id="2822140"/>
    <lineage>
        <taxon>Bacteria</taxon>
        <taxon>Bacillati</taxon>
        <taxon>Bacillota</taxon>
        <taxon>Bacilli</taxon>
        <taxon>Bacillales</taxon>
        <taxon>Bacillaceae</taxon>
        <taxon>Halalkalibacter</taxon>
    </lineage>
</organism>
<evidence type="ECO:0000313" key="9">
    <source>
        <dbReference type="EMBL" id="MBP3950691.1"/>
    </source>
</evidence>
<dbReference type="SUPFAM" id="SSF53822">
    <property type="entry name" value="Periplasmic binding protein-like I"/>
    <property type="match status" value="1"/>
</dbReference>
<comment type="subcellular location">
    <subcellularLocation>
        <location evidence="1">Cell membrane</location>
        <topology evidence="1">Lipid-anchor</topology>
    </subcellularLocation>
</comment>
<keyword evidence="6" id="KW-0449">Lipoprotein</keyword>
<dbReference type="PROSITE" id="PS51257">
    <property type="entry name" value="PROKAR_LIPOPROTEIN"/>
    <property type="match status" value="1"/>
</dbReference>
<comment type="similarity">
    <text evidence="2">Belongs to the BMP lipoprotein family.</text>
</comment>
<evidence type="ECO:0000256" key="5">
    <source>
        <dbReference type="ARBA" id="ARBA00023136"/>
    </source>
</evidence>
<dbReference type="EMBL" id="JAGKSQ010000002">
    <property type="protein sequence ID" value="MBP3950691.1"/>
    <property type="molecule type" value="Genomic_DNA"/>
</dbReference>
<evidence type="ECO:0000259" key="8">
    <source>
        <dbReference type="Pfam" id="PF02608"/>
    </source>
</evidence>
<dbReference type="PANTHER" id="PTHR34296:SF2">
    <property type="entry name" value="ABC TRANSPORTER GUANOSINE-BINDING PROTEIN NUPN"/>
    <property type="match status" value="1"/>
</dbReference>
<dbReference type="AlphaFoldDB" id="A0A940WYA9"/>
<feature type="domain" description="ABC transporter substrate-binding protein PnrA-like" evidence="8">
    <location>
        <begin position="39"/>
        <end position="318"/>
    </location>
</feature>
<protein>
    <submittedName>
        <fullName evidence="9">BMP family ABC transporter substrate-binding protein</fullName>
    </submittedName>
</protein>
<dbReference type="InterPro" id="IPR050957">
    <property type="entry name" value="BMP_lipoprotein"/>
</dbReference>
<evidence type="ECO:0000313" key="10">
    <source>
        <dbReference type="Proteomes" id="UP000678228"/>
    </source>
</evidence>
<name>A0A940WYA9_9BACI</name>
<evidence type="ECO:0000256" key="2">
    <source>
        <dbReference type="ARBA" id="ARBA00008610"/>
    </source>
</evidence>
<gene>
    <name evidence="9" type="ORF">J7W16_06055</name>
</gene>
<evidence type="ECO:0000256" key="4">
    <source>
        <dbReference type="ARBA" id="ARBA00022729"/>
    </source>
</evidence>
<dbReference type="CDD" id="cd06354">
    <property type="entry name" value="PBP1_PrnA-like"/>
    <property type="match status" value="1"/>
</dbReference>
<dbReference type="Pfam" id="PF02608">
    <property type="entry name" value="Bmp"/>
    <property type="match status" value="1"/>
</dbReference>
<dbReference type="RefSeq" id="WP_210596375.1">
    <property type="nucleotide sequence ID" value="NZ_JAGKSQ010000002.1"/>
</dbReference>
<dbReference type="InterPro" id="IPR003760">
    <property type="entry name" value="PnrA-like"/>
</dbReference>
<evidence type="ECO:0000256" key="3">
    <source>
        <dbReference type="ARBA" id="ARBA00022475"/>
    </source>
</evidence>
<feature type="chain" id="PRO_5038490261" evidence="7">
    <location>
        <begin position="24"/>
        <end position="321"/>
    </location>
</feature>
<dbReference type="InterPro" id="IPR028082">
    <property type="entry name" value="Peripla_BP_I"/>
</dbReference>
<evidence type="ECO:0000256" key="1">
    <source>
        <dbReference type="ARBA" id="ARBA00004193"/>
    </source>
</evidence>
<reference evidence="9" key="1">
    <citation type="submission" date="2021-03" db="EMBL/GenBank/DDBJ databases">
        <title>Bacillus suaedae sp. nov., isolated from Suaeda aralocaspica.</title>
        <authorList>
            <person name="Lei R.F.R."/>
        </authorList>
    </citation>
    <scope>NUCLEOTIDE SEQUENCE</scope>
    <source>
        <strain evidence="9">YZJH907-2</strain>
    </source>
</reference>
<sequence>MKVIAPSLLLLCILTLFLSGCMSETGQKVKEEPIRIGIMLSDVGLGDQSFSDSAFKGLETARDQLGIVFDYRELAETGTYEEGLKELVAEDNDLIIGLGFMIKEELEKVAKEHPEQRFLLVDEVSDVENIVSLTFKEDEGSFLAGVVAGLKSETGVVGFVGGADVPLIQKFEKGFAEGVKEVNPSAEILSEYAGDFGNDQLGASIALDMIENQNADIIYTAAGFTGVGALQEAQEQGVYAIGVDSDQFFLAEEAVITSMLKNIDVAMLTVSTLLVEQGQISEDIVMGLNENGVGLAPIRVTSLDANEEKTLNELIEKLKTN</sequence>
<comment type="caution">
    <text evidence="9">The sequence shown here is derived from an EMBL/GenBank/DDBJ whole genome shotgun (WGS) entry which is preliminary data.</text>
</comment>
<keyword evidence="10" id="KW-1185">Reference proteome</keyword>
<dbReference type="Proteomes" id="UP000678228">
    <property type="component" value="Unassembled WGS sequence"/>
</dbReference>
<evidence type="ECO:0000256" key="7">
    <source>
        <dbReference type="SAM" id="SignalP"/>
    </source>
</evidence>
<accession>A0A940WYA9</accession>
<keyword evidence="4 7" id="KW-0732">Signal</keyword>